<protein>
    <submittedName>
        <fullName evidence="3">Murein DD-endopeptidase MepM/ murein hydrolase activator NlpD</fullName>
    </submittedName>
</protein>
<name>A0A4R7KT52_9CLOT</name>
<feature type="signal peptide" evidence="1">
    <location>
        <begin position="1"/>
        <end position="21"/>
    </location>
</feature>
<dbReference type="Proteomes" id="UP000295325">
    <property type="component" value="Unassembled WGS sequence"/>
</dbReference>
<keyword evidence="3" id="KW-0378">Hydrolase</keyword>
<dbReference type="Pfam" id="PF01476">
    <property type="entry name" value="LysM"/>
    <property type="match status" value="2"/>
</dbReference>
<dbReference type="Gene3D" id="3.10.350.10">
    <property type="entry name" value="LysM domain"/>
    <property type="match status" value="2"/>
</dbReference>
<dbReference type="InterPro" id="IPR016047">
    <property type="entry name" value="M23ase_b-sheet_dom"/>
</dbReference>
<dbReference type="GO" id="GO:0004222">
    <property type="term" value="F:metalloendopeptidase activity"/>
    <property type="evidence" value="ECO:0007669"/>
    <property type="project" value="TreeGrafter"/>
</dbReference>
<gene>
    <name evidence="3" type="ORF">EDD71_1076</name>
</gene>
<evidence type="ECO:0000313" key="3">
    <source>
        <dbReference type="EMBL" id="TDT61282.1"/>
    </source>
</evidence>
<dbReference type="InterPro" id="IPR011055">
    <property type="entry name" value="Dup_hybrid_motif"/>
</dbReference>
<dbReference type="SUPFAM" id="SSF51261">
    <property type="entry name" value="Duplicated hybrid motif"/>
    <property type="match status" value="1"/>
</dbReference>
<keyword evidence="1" id="KW-0732">Signal</keyword>
<feature type="chain" id="PRO_5038553871" evidence="1">
    <location>
        <begin position="22"/>
        <end position="323"/>
    </location>
</feature>
<sequence length="323" mass="34934">MKSVKKVVLISAILAAVTALAFAISSSKKTSEVYLNSQMLALIPQPKTELELGSKEESTQNQKSKKAEIIRYTVKSGDTLEAIAKRYGISVDSIAESNLIDKNDIIKVGQELKFPSINGVVYKIKKGDALWDIASRYKIKLEDIARINSITSLNDVKFGKEIILPGEAKLLASEVQNRDTSVRTATSRGSASTKSALSNAAYAGIIWPLSGRFTSAFGQRWGEFHKGIDLAAPVGTTVSAALSGKVVFSGYRGTYGRLIIVDHGNGMETYYAHLSKSLVSVGQNVKRGQAIAKVGATGRVTGPHLHFEIRFNSVPVNPLSYLR</sequence>
<evidence type="ECO:0000259" key="2">
    <source>
        <dbReference type="PROSITE" id="PS51782"/>
    </source>
</evidence>
<dbReference type="RefSeq" id="WP_133627768.1">
    <property type="nucleotide sequence ID" value="NZ_SOAZ01000007.1"/>
</dbReference>
<dbReference type="Pfam" id="PF01551">
    <property type="entry name" value="Peptidase_M23"/>
    <property type="match status" value="1"/>
</dbReference>
<dbReference type="CDD" id="cd00118">
    <property type="entry name" value="LysM"/>
    <property type="match status" value="2"/>
</dbReference>
<reference evidence="3 4" key="1">
    <citation type="submission" date="2019-03" db="EMBL/GenBank/DDBJ databases">
        <title>Genomic Encyclopedia of Type Strains, Phase IV (KMG-IV): sequencing the most valuable type-strain genomes for metagenomic binning, comparative biology and taxonomic classification.</title>
        <authorList>
            <person name="Goeker M."/>
        </authorList>
    </citation>
    <scope>NUCLEOTIDE SEQUENCE [LARGE SCALE GENOMIC DNA]</scope>
    <source>
        <strain evidence="3 4">DSM 24455</strain>
    </source>
</reference>
<organism evidence="3 4">
    <name type="scientific">Fonticella tunisiensis</name>
    <dbReference type="NCBI Taxonomy" id="1096341"/>
    <lineage>
        <taxon>Bacteria</taxon>
        <taxon>Bacillati</taxon>
        <taxon>Bacillota</taxon>
        <taxon>Clostridia</taxon>
        <taxon>Eubacteriales</taxon>
        <taxon>Clostridiaceae</taxon>
        <taxon>Fonticella</taxon>
    </lineage>
</organism>
<dbReference type="InterPro" id="IPR050570">
    <property type="entry name" value="Cell_wall_metabolism_enzyme"/>
</dbReference>
<dbReference type="AlphaFoldDB" id="A0A4R7KT52"/>
<proteinExistence type="predicted"/>
<dbReference type="InterPro" id="IPR036779">
    <property type="entry name" value="LysM_dom_sf"/>
</dbReference>
<dbReference type="PANTHER" id="PTHR21666:SF270">
    <property type="entry name" value="MUREIN HYDROLASE ACTIVATOR ENVC"/>
    <property type="match status" value="1"/>
</dbReference>
<comment type="caution">
    <text evidence="3">The sequence shown here is derived from an EMBL/GenBank/DDBJ whole genome shotgun (WGS) entry which is preliminary data.</text>
</comment>
<evidence type="ECO:0000256" key="1">
    <source>
        <dbReference type="SAM" id="SignalP"/>
    </source>
</evidence>
<feature type="domain" description="LysM" evidence="2">
    <location>
        <begin position="70"/>
        <end position="114"/>
    </location>
</feature>
<keyword evidence="4" id="KW-1185">Reference proteome</keyword>
<dbReference type="OrthoDB" id="9809488at2"/>
<feature type="domain" description="LysM" evidence="2">
    <location>
        <begin position="120"/>
        <end position="164"/>
    </location>
</feature>
<dbReference type="CDD" id="cd12797">
    <property type="entry name" value="M23_peptidase"/>
    <property type="match status" value="1"/>
</dbReference>
<dbReference type="InterPro" id="IPR018392">
    <property type="entry name" value="LysM"/>
</dbReference>
<dbReference type="PROSITE" id="PS51782">
    <property type="entry name" value="LYSM"/>
    <property type="match status" value="2"/>
</dbReference>
<dbReference type="SMART" id="SM00257">
    <property type="entry name" value="LysM"/>
    <property type="match status" value="2"/>
</dbReference>
<accession>A0A4R7KT52</accession>
<dbReference type="EMBL" id="SOAZ01000007">
    <property type="protein sequence ID" value="TDT61282.1"/>
    <property type="molecule type" value="Genomic_DNA"/>
</dbReference>
<dbReference type="PANTHER" id="PTHR21666">
    <property type="entry name" value="PEPTIDASE-RELATED"/>
    <property type="match status" value="1"/>
</dbReference>
<dbReference type="Gene3D" id="2.70.70.10">
    <property type="entry name" value="Glucose Permease (Domain IIA)"/>
    <property type="match status" value="1"/>
</dbReference>
<evidence type="ECO:0000313" key="4">
    <source>
        <dbReference type="Proteomes" id="UP000295325"/>
    </source>
</evidence>